<feature type="compositionally biased region" description="Basic and acidic residues" evidence="1">
    <location>
        <begin position="1408"/>
        <end position="1460"/>
    </location>
</feature>
<feature type="region of interest" description="Disordered" evidence="1">
    <location>
        <begin position="1289"/>
        <end position="1490"/>
    </location>
</feature>
<feature type="compositionally biased region" description="Basic residues" evidence="1">
    <location>
        <begin position="1461"/>
        <end position="1470"/>
    </location>
</feature>
<feature type="compositionally biased region" description="Basic and acidic residues" evidence="1">
    <location>
        <begin position="215"/>
        <end position="236"/>
    </location>
</feature>
<feature type="compositionally biased region" description="Low complexity" evidence="1">
    <location>
        <begin position="761"/>
        <end position="770"/>
    </location>
</feature>
<evidence type="ECO:0000313" key="2">
    <source>
        <dbReference type="EMBL" id="JAP78165.1"/>
    </source>
</evidence>
<organism evidence="2">
    <name type="scientific">Rhipicephalus appendiculatus</name>
    <name type="common">Brown ear tick</name>
    <dbReference type="NCBI Taxonomy" id="34631"/>
    <lineage>
        <taxon>Eukaryota</taxon>
        <taxon>Metazoa</taxon>
        <taxon>Ecdysozoa</taxon>
        <taxon>Arthropoda</taxon>
        <taxon>Chelicerata</taxon>
        <taxon>Arachnida</taxon>
        <taxon>Acari</taxon>
        <taxon>Parasitiformes</taxon>
        <taxon>Ixodida</taxon>
        <taxon>Ixodoidea</taxon>
        <taxon>Ixodidae</taxon>
        <taxon>Rhipicephalinae</taxon>
        <taxon>Rhipicephalus</taxon>
        <taxon>Rhipicephalus</taxon>
    </lineage>
</organism>
<feature type="compositionally biased region" description="Basic and acidic residues" evidence="1">
    <location>
        <begin position="1"/>
        <end position="10"/>
    </location>
</feature>
<feature type="compositionally biased region" description="Basic and acidic residues" evidence="1">
    <location>
        <begin position="92"/>
        <end position="115"/>
    </location>
</feature>
<feature type="region of interest" description="Disordered" evidence="1">
    <location>
        <begin position="1231"/>
        <end position="1272"/>
    </location>
</feature>
<feature type="compositionally biased region" description="Low complexity" evidence="1">
    <location>
        <begin position="692"/>
        <end position="707"/>
    </location>
</feature>
<sequence length="1740" mass="190184">MGDRRRDSRGRPPPFEPRPQRHPPPDMPPFHKPMDSRPSLIEPTPHHSRGLLDRQRRREPGDEGPMEHRRRHPDYDDRYPVSASMPPMHFDGPMRDDGGRDGRDGRGHRGRRLPEEHDELPLETYDYRGPGGGDPRDPRGPPRRPSEPPRRPQSTPRYGGDRERFFESPDRGRRPFGYPERHGGERERFDGFRDRGELDREYYRGPDDPQNFGDEMNHEHRPDRMQHWPDDDHEWRPPPPGPCYGDERGRPGGMSQRPFVPEYSGGFDEGRPSSMPCQESRRGSSVPSGQDWGPEGFREGPHDIGPPEWEDEFGSLPYHPEPPDFRGVERGPFPSGEYPGGNMRDPDLGGYDERPPKSSSRDRGYPSSREFDECGREMSGIPPYEERPPHSPGSGRRHFRDGFSDGQGPPRFSSYQQPLSGPMGQEDRRPFQGVGPRDIGSNSDNLAFDKRPMMPFKDEAHPPLRYHPKGMATEDAAERGNRNIHANPENPWPNFRMTGCSDQPGASRYKGPPLSQERSPGVPAKGMGGIPAGTAPLAPPPQPPFPAMPGRPSSSVDISQQCHRTPVTASRCEGPPDARGPPQQRPLIADKCTTESAAPLLGPTGEMRPRSAGPQAENGVSQKPEIAQMRPSTSDQYQQPPPVASCVTSTSQLPQSKDTPPVTASQKRQTPPAAPCTGSVSQAPKSGYLPPATADQQRQRQAAATCASDASQGLQSTNHPPVKDQQRQRPTLAPCASGVSQTTESAQLPAGKDDPQWQRPTVTAAATSVSETPQNAPHTPAKVEQQRQRPPVTTSVSSVSQIAPESAMQKSPSVPESKDDPPASPTASHSPGEERPSGIEDRKGQRPISFPLPKGKLEKLASQVLRTNPLEKAPRPPTVGSTQSHASVQSSNDKQFSGSSDKQQRPIPSQGSSGPTQCKGPTTPLASQQLTASTVPTASAQKPIPAPPLPPSQLTSQTFLTTAQLAQASTGNPTLGCFSAPGATEVRPPMTTSYPQQYFPMTYMPIPFAQEGYMAPPQQLSGPSPPGSCDFHQGQATALDTKNHSSLPSSFLKTAAGQRPASVPVQVSSTPTPSYFTTPQRQIATDVQEPTASPLPLRGQGHPTSASKEQFRLPSANQQKMGEKGTPPQREEQGDAKGAQTPVCDPKQDRPGGGDVSSTIDAASKSVSKLSTSNIEKCSCDVEMIDADEDNSGTRGKGDAEVDSGGTAPPAKTLTVDQGLAKDDVTQKVALGKQVIQSKNQNADAEKRRTEPPSKADASTAGETKVLEDEAYPKKPVCFMMREFALKRQEASMKEQETELKDAEKLSQRQEASAKEEKAKEPKAEGSLTADKDMLYGPRPPTVEEKISEKSKNTSAPDKTSNIKSSAGSRAALYDQEVSSSTPETAVAGSSKQGNDREIDPSGVPRASAEKTAEIESMRQEDTKPTEKIEPATSRKNDDSSDERSGHSSERSSRATDDSHRRRSSKRRRTYSSSDDKYEDESDVENTNDGVCLSGRGNEGQVFGIPVVFKAISTTRTFWNIRGGQVARELEEVVGDNVVNQKINRAGFLCVNVATAADAVKLLNLKRLGGAEVESVIPSMYLRHEAKIRGVPYHYTNEKLAELFADVGVLSARRQLTVKRLHDGSYEEFPRSSVVLTFKPDATLPRTLELDNEKFIVEEYIEAPLQCFKCLRFGHTSRACVSVSRCKNCGARYCDEECERRTPMCANCFGPHQATYVGCPRRREVAFASLWKRTFDLNAL</sequence>
<feature type="compositionally biased region" description="Basic and acidic residues" evidence="1">
    <location>
        <begin position="1244"/>
        <end position="1254"/>
    </location>
</feature>
<name>A0A131YI07_RHIAP</name>
<feature type="compositionally biased region" description="Polar residues" evidence="1">
    <location>
        <begin position="646"/>
        <end position="669"/>
    </location>
</feature>
<reference evidence="2" key="1">
    <citation type="journal article" date="2016" name="Ticks Tick Borne Dis.">
        <title>De novo assembly and annotation of the salivary gland transcriptome of Rhipicephalus appendiculatus male and female ticks during blood feeding.</title>
        <authorList>
            <person name="de Castro M.H."/>
            <person name="de Klerk D."/>
            <person name="Pienaar R."/>
            <person name="Latif A.A."/>
            <person name="Rees D.J."/>
            <person name="Mans B.J."/>
        </authorList>
    </citation>
    <scope>NUCLEOTIDE SEQUENCE</scope>
    <source>
        <tissue evidence="2">Salivary glands</tissue>
    </source>
</reference>
<feature type="compositionally biased region" description="Basic and acidic residues" evidence="1">
    <location>
        <begin position="1342"/>
        <end position="1352"/>
    </location>
</feature>
<feature type="compositionally biased region" description="Acidic residues" evidence="1">
    <location>
        <begin position="1477"/>
        <end position="1486"/>
    </location>
</feature>
<feature type="compositionally biased region" description="Basic and acidic residues" evidence="1">
    <location>
        <begin position="134"/>
        <end position="150"/>
    </location>
</feature>
<feature type="compositionally biased region" description="Low complexity" evidence="1">
    <location>
        <begin position="1068"/>
        <end position="1079"/>
    </location>
</feature>
<feature type="compositionally biased region" description="Polar residues" evidence="1">
    <location>
        <begin position="1080"/>
        <end position="1091"/>
    </location>
</feature>
<feature type="compositionally biased region" description="Polar residues" evidence="1">
    <location>
        <begin position="708"/>
        <end position="719"/>
    </location>
</feature>
<feature type="compositionally biased region" description="Basic and acidic residues" evidence="1">
    <location>
        <begin position="159"/>
        <end position="207"/>
    </location>
</feature>
<feature type="compositionally biased region" description="Polar residues" evidence="1">
    <location>
        <begin position="1034"/>
        <end position="1052"/>
    </location>
</feature>
<feature type="compositionally biased region" description="Basic and acidic residues" evidence="1">
    <location>
        <begin position="447"/>
        <end position="462"/>
    </location>
</feature>
<feature type="compositionally biased region" description="Pro residues" evidence="1">
    <location>
        <begin position="537"/>
        <end position="549"/>
    </location>
</feature>
<feature type="compositionally biased region" description="Polar residues" evidence="1">
    <location>
        <begin position="553"/>
        <end position="563"/>
    </location>
</feature>
<feature type="compositionally biased region" description="Basic and acidic residues" evidence="1">
    <location>
        <begin position="1289"/>
        <end position="1334"/>
    </location>
</feature>
<feature type="compositionally biased region" description="Polar residues" evidence="1">
    <location>
        <begin position="1353"/>
        <end position="1368"/>
    </location>
</feature>
<dbReference type="EMBL" id="GEDV01010392">
    <property type="protein sequence ID" value="JAP78165.1"/>
    <property type="molecule type" value="Transcribed_RNA"/>
</dbReference>
<feature type="compositionally biased region" description="Basic and acidic residues" evidence="1">
    <location>
        <begin position="344"/>
        <end position="376"/>
    </location>
</feature>
<accession>A0A131YI07</accession>
<feature type="compositionally biased region" description="Polar residues" evidence="1">
    <location>
        <begin position="879"/>
        <end position="940"/>
    </location>
</feature>
<feature type="compositionally biased region" description="Polar residues" evidence="1">
    <location>
        <begin position="952"/>
        <end position="961"/>
    </location>
</feature>
<feature type="compositionally biased region" description="Polar residues" evidence="1">
    <location>
        <begin position="1377"/>
        <end position="1393"/>
    </location>
</feature>
<proteinExistence type="predicted"/>
<feature type="compositionally biased region" description="Basic and acidic residues" evidence="1">
    <location>
        <begin position="831"/>
        <end position="844"/>
    </location>
</feature>
<feature type="compositionally biased region" description="Basic and acidic residues" evidence="1">
    <location>
        <begin position="50"/>
        <end position="79"/>
    </location>
</feature>
<evidence type="ECO:0000256" key="1">
    <source>
        <dbReference type="SAM" id="MobiDB-lite"/>
    </source>
</evidence>
<feature type="region of interest" description="Disordered" evidence="1">
    <location>
        <begin position="1015"/>
        <end position="1219"/>
    </location>
</feature>
<feature type="compositionally biased region" description="Polar residues" evidence="1">
    <location>
        <begin position="1156"/>
        <end position="1176"/>
    </location>
</feature>
<protein>
    <submittedName>
        <fullName evidence="2">Uncharacterized protein</fullName>
    </submittedName>
</protein>
<feature type="region of interest" description="Disordered" evidence="1">
    <location>
        <begin position="1"/>
        <end position="961"/>
    </location>
</feature>